<evidence type="ECO:0000256" key="2">
    <source>
        <dbReference type="ARBA" id="ARBA00022630"/>
    </source>
</evidence>
<dbReference type="Gene3D" id="1.10.8.260">
    <property type="entry name" value="HI0933 insert domain-like"/>
    <property type="match status" value="1"/>
</dbReference>
<gene>
    <name evidence="6" type="ORF">AR1Y2_1618</name>
</gene>
<comment type="cofactor">
    <cofactor evidence="1">
        <name>FAD</name>
        <dbReference type="ChEBI" id="CHEBI:57692"/>
    </cofactor>
</comment>
<dbReference type="InterPro" id="IPR023166">
    <property type="entry name" value="BaiN-like_dom_sf"/>
</dbReference>
<dbReference type="AlphaFoldDB" id="A0A4P8IBL1"/>
<dbReference type="NCBIfam" id="TIGR00275">
    <property type="entry name" value="aminoacetone oxidase family FAD-binding enzyme"/>
    <property type="match status" value="1"/>
</dbReference>
<evidence type="ECO:0000313" key="7">
    <source>
        <dbReference type="Proteomes" id="UP000298653"/>
    </source>
</evidence>
<protein>
    <submittedName>
        <fullName evidence="6">NAD(FAD)-utilizing dehydrogenase</fullName>
    </submittedName>
</protein>
<keyword evidence="7" id="KW-1185">Reference proteome</keyword>
<dbReference type="PRINTS" id="PR00411">
    <property type="entry name" value="PNDRDTASEI"/>
</dbReference>
<dbReference type="RefSeq" id="WP_137328499.1">
    <property type="nucleotide sequence ID" value="NZ_CP040058.1"/>
</dbReference>
<reference evidence="6 7" key="1">
    <citation type="submission" date="2019-05" db="EMBL/GenBank/DDBJ databases">
        <title>Complete genome sequencing of Anaerostipes rhamnosivorans.</title>
        <authorList>
            <person name="Bui T.P.N."/>
            <person name="de Vos W.M."/>
        </authorList>
    </citation>
    <scope>NUCLEOTIDE SEQUENCE [LARGE SCALE GENOMIC DNA]</scope>
    <source>
        <strain evidence="6 7">1y2</strain>
    </source>
</reference>
<dbReference type="InterPro" id="IPR004792">
    <property type="entry name" value="BaiN-like"/>
</dbReference>
<evidence type="ECO:0000256" key="3">
    <source>
        <dbReference type="ARBA" id="ARBA00022827"/>
    </source>
</evidence>
<dbReference type="EMBL" id="CP040058">
    <property type="protein sequence ID" value="QCP35072.1"/>
    <property type="molecule type" value="Genomic_DNA"/>
</dbReference>
<organism evidence="6 7">
    <name type="scientific">Anaerostipes rhamnosivorans</name>
    <dbReference type="NCBI Taxonomy" id="1229621"/>
    <lineage>
        <taxon>Bacteria</taxon>
        <taxon>Bacillati</taxon>
        <taxon>Bacillota</taxon>
        <taxon>Clostridia</taxon>
        <taxon>Lachnospirales</taxon>
        <taxon>Lachnospiraceae</taxon>
        <taxon>Anaerostipes</taxon>
    </lineage>
</organism>
<accession>A0A4P8IBL1</accession>
<dbReference type="Gene3D" id="3.50.50.60">
    <property type="entry name" value="FAD/NAD(P)-binding domain"/>
    <property type="match status" value="1"/>
</dbReference>
<name>A0A4P8IBL1_9FIRM</name>
<feature type="domain" description="RsdA/BaiN/AoA(So)-like insert" evidence="5">
    <location>
        <begin position="188"/>
        <end position="347"/>
    </location>
</feature>
<dbReference type="PANTHER" id="PTHR42887:SF2">
    <property type="entry name" value="OS12G0638800 PROTEIN"/>
    <property type="match status" value="1"/>
</dbReference>
<dbReference type="Pfam" id="PF22780">
    <property type="entry name" value="HI0933_like_1st"/>
    <property type="match status" value="1"/>
</dbReference>
<dbReference type="OrthoDB" id="9773233at2"/>
<dbReference type="Gene3D" id="2.40.30.10">
    <property type="entry name" value="Translation factors"/>
    <property type="match status" value="1"/>
</dbReference>
<dbReference type="Pfam" id="PF03486">
    <property type="entry name" value="HI0933_like"/>
    <property type="match status" value="1"/>
</dbReference>
<dbReference type="InterPro" id="IPR036188">
    <property type="entry name" value="FAD/NAD-bd_sf"/>
</dbReference>
<feature type="domain" description="RsdA/BaiN/AoA(So)-like Rossmann fold-like" evidence="4">
    <location>
        <begin position="4"/>
        <end position="400"/>
    </location>
</feature>
<dbReference type="InterPro" id="IPR055178">
    <property type="entry name" value="RsdA/BaiN/AoA(So)-like_dom"/>
</dbReference>
<evidence type="ECO:0000259" key="5">
    <source>
        <dbReference type="Pfam" id="PF22780"/>
    </source>
</evidence>
<dbReference type="PANTHER" id="PTHR42887">
    <property type="entry name" value="OS12G0638800 PROTEIN"/>
    <property type="match status" value="1"/>
</dbReference>
<dbReference type="SUPFAM" id="SSF160996">
    <property type="entry name" value="HI0933 insert domain-like"/>
    <property type="match status" value="1"/>
</dbReference>
<keyword evidence="3" id="KW-0274">FAD</keyword>
<sequence length="407" mass="44643">MKYDVIIAGGGASGMTAAITAAGRGCSVLVLERMEKLGKKILATGNGRCNLTNSFLDQDCYRGEKPGFPYSMLEQFGVPETLDFFQSMGMLTTDLDGYYYPASMQASTVVDTLAGKIKSLDIDVKTEALVEEIKKIKDTFYIKSGKDQYQGRNVILAAGGMAQEKLGSNGSGYGLAKSLGHTVTDLFPALVALESGEPFFKYLAGVRNGSSLSVYVNGQKKVSQEGEVQFTKYGISGIPVFQVSRYAIDALRKKKKVEIILNLMPEQITLKEMMEYFRKVGSYKTAEEFLQGFMNKKLAFTVLNRLKIRPETSVKELGQKELRQIRTMIQKFTVPISGYKGFDMAQVTAGGVSVKEVMEGTLESKIHRGLYFTGEILDVDGTCGGYNLQWAFTSGYIAGNQIKAGNQ</sequence>
<dbReference type="Proteomes" id="UP000298653">
    <property type="component" value="Chromosome"/>
</dbReference>
<dbReference type="InterPro" id="IPR057661">
    <property type="entry name" value="RsdA/BaiN/AoA(So)_Rossmann"/>
</dbReference>
<dbReference type="SUPFAM" id="SSF51905">
    <property type="entry name" value="FAD/NAD(P)-binding domain"/>
    <property type="match status" value="1"/>
</dbReference>
<evidence type="ECO:0000259" key="4">
    <source>
        <dbReference type="Pfam" id="PF03486"/>
    </source>
</evidence>
<evidence type="ECO:0000256" key="1">
    <source>
        <dbReference type="ARBA" id="ARBA00001974"/>
    </source>
</evidence>
<evidence type="ECO:0000313" key="6">
    <source>
        <dbReference type="EMBL" id="QCP35072.1"/>
    </source>
</evidence>
<proteinExistence type="predicted"/>
<dbReference type="KEGG" id="arf:AR1Y2_1618"/>
<keyword evidence="2" id="KW-0285">Flavoprotein</keyword>